<evidence type="ECO:0000313" key="1">
    <source>
        <dbReference type="EMBL" id="BCJ96922.1"/>
    </source>
</evidence>
<proteinExistence type="predicted"/>
<dbReference type="KEGG" id="acel:acsn021_44910"/>
<dbReference type="Proteomes" id="UP000515561">
    <property type="component" value="Chromosome"/>
</dbReference>
<protein>
    <submittedName>
        <fullName evidence="1">Uncharacterized protein</fullName>
    </submittedName>
</protein>
<dbReference type="PROSITE" id="PS51257">
    <property type="entry name" value="PROKAR_LIPOPROTEIN"/>
    <property type="match status" value="1"/>
</dbReference>
<name>A0A6S6RCG4_9FIRM</name>
<accession>A0A6S6RCG4</accession>
<keyword evidence="2" id="KW-1185">Reference proteome</keyword>
<organism evidence="1 2">
    <name type="scientific">Anaerocolumna cellulosilytica</name>
    <dbReference type="NCBI Taxonomy" id="433286"/>
    <lineage>
        <taxon>Bacteria</taxon>
        <taxon>Bacillati</taxon>
        <taxon>Bacillota</taxon>
        <taxon>Clostridia</taxon>
        <taxon>Lachnospirales</taxon>
        <taxon>Lachnospiraceae</taxon>
        <taxon>Anaerocolumna</taxon>
    </lineage>
</organism>
<evidence type="ECO:0000313" key="2">
    <source>
        <dbReference type="Proteomes" id="UP000515561"/>
    </source>
</evidence>
<gene>
    <name evidence="1" type="ORF">acsn021_44910</name>
</gene>
<sequence length="210" mass="23771">MKQKKILLAILVLVMLTALSGCKKNESAFTIGTWNENVFENTWLNMKFEIPKDWSLATDEEIAQLMDLGAEAIDLEGSGSDLLKKVAEIKNVYGFLAYSPDSTSNIQLVYENLALTLGGTKYTENDYIESVTNLMLNNSAIEYTVEDQSTVQIAGRDFELLRLSIYEGAYYQDFYCHKVDNYMVNIVASYLADNQEDMKDILSKITVFDK</sequence>
<dbReference type="RefSeq" id="WP_184092814.1">
    <property type="nucleotide sequence ID" value="NZ_AP023367.1"/>
</dbReference>
<reference evidence="1 2" key="1">
    <citation type="journal article" date="2016" name="Int. J. Syst. Evol. Microbiol.">
        <title>Descriptions of Anaerotaenia torta gen. nov., sp. nov. and Anaerocolumna cellulosilytica gen. nov., sp. nov. isolated from a methanogenic reactor of cattle waste.</title>
        <authorList>
            <person name="Uek A."/>
            <person name="Ohtaki Y."/>
            <person name="Kaku N."/>
            <person name="Ueki K."/>
        </authorList>
    </citation>
    <scope>NUCLEOTIDE SEQUENCE [LARGE SCALE GENOMIC DNA]</scope>
    <source>
        <strain evidence="1 2">SN021</strain>
    </source>
</reference>
<dbReference type="EMBL" id="AP023367">
    <property type="protein sequence ID" value="BCJ96922.1"/>
    <property type="molecule type" value="Genomic_DNA"/>
</dbReference>
<dbReference type="AlphaFoldDB" id="A0A6S6RCG4"/>